<dbReference type="STRING" id="591019.Shell_0909"/>
<organism evidence="7 8">
    <name type="scientific">Staphylothermus hellenicus (strain DSM 12710 / JCM 10830 / BK20S6-10-b1 / P8)</name>
    <dbReference type="NCBI Taxonomy" id="591019"/>
    <lineage>
        <taxon>Archaea</taxon>
        <taxon>Thermoproteota</taxon>
        <taxon>Thermoprotei</taxon>
        <taxon>Desulfurococcales</taxon>
        <taxon>Desulfurococcaceae</taxon>
        <taxon>Staphylothermus</taxon>
    </lineage>
</organism>
<reference evidence="8" key="1">
    <citation type="submission" date="2010-05" db="EMBL/GenBank/DDBJ databases">
        <title>Complete sequence of Staphylothermus hellenicus DSM 12710.</title>
        <authorList>
            <consortium name="US DOE Joint Genome Institute"/>
            <person name="Lucas S."/>
            <person name="Copeland A."/>
            <person name="Lapidus A."/>
            <person name="Cheng J.-F."/>
            <person name="Bruce D."/>
            <person name="Goodwin L."/>
            <person name="Pitluck S."/>
            <person name="Davenport K."/>
            <person name="Detter J.C."/>
            <person name="Han C."/>
            <person name="Tapia R."/>
            <person name="Larimer F."/>
            <person name="Land M."/>
            <person name="Hauser L."/>
            <person name="Kyrpides N."/>
            <person name="Mikhailova N."/>
            <person name="Anderson I.J."/>
            <person name="Woyke T."/>
        </authorList>
    </citation>
    <scope>NUCLEOTIDE SEQUENCE [LARGE SCALE GENOMIC DNA]</scope>
    <source>
        <strain evidence="8">DSM 12710 / JCM 10830 / BK20S6-10-b1 / P8</strain>
    </source>
</reference>
<dbReference type="GO" id="GO:0004540">
    <property type="term" value="F:RNA nuclease activity"/>
    <property type="evidence" value="ECO:0007669"/>
    <property type="project" value="InterPro"/>
</dbReference>
<dbReference type="GO" id="GO:0090729">
    <property type="term" value="F:toxin activity"/>
    <property type="evidence" value="ECO:0007669"/>
    <property type="project" value="UniProtKB-KW"/>
</dbReference>
<keyword evidence="5" id="KW-0800">Toxin</keyword>
<feature type="binding site" evidence="5">
    <location>
        <position position="108"/>
    </location>
    <ligand>
        <name>Mg(2+)</name>
        <dbReference type="ChEBI" id="CHEBI:18420"/>
    </ligand>
</feature>
<feature type="binding site" evidence="5">
    <location>
        <position position="8"/>
    </location>
    <ligand>
        <name>Mg(2+)</name>
        <dbReference type="ChEBI" id="CHEBI:18420"/>
    </ligand>
</feature>
<evidence type="ECO:0000256" key="3">
    <source>
        <dbReference type="ARBA" id="ARBA00022723"/>
    </source>
</evidence>
<evidence type="ECO:0000256" key="4">
    <source>
        <dbReference type="ARBA" id="ARBA00022801"/>
    </source>
</evidence>
<dbReference type="PANTHER" id="PTHR38826:SF5">
    <property type="entry name" value="RIBONUCLEASE VAPC13"/>
    <property type="match status" value="1"/>
</dbReference>
<dbReference type="GO" id="GO:0000287">
    <property type="term" value="F:magnesium ion binding"/>
    <property type="evidence" value="ECO:0007669"/>
    <property type="project" value="UniProtKB-UniRule"/>
</dbReference>
<dbReference type="HAMAP" id="MF_00265">
    <property type="entry name" value="VapC_Nob1"/>
    <property type="match status" value="1"/>
</dbReference>
<feature type="domain" description="PIN" evidence="6">
    <location>
        <begin position="6"/>
        <end position="134"/>
    </location>
</feature>
<evidence type="ECO:0000313" key="8">
    <source>
        <dbReference type="Proteomes" id="UP000002573"/>
    </source>
</evidence>
<dbReference type="GO" id="GO:0016787">
    <property type="term" value="F:hydrolase activity"/>
    <property type="evidence" value="ECO:0007669"/>
    <property type="project" value="UniProtKB-KW"/>
</dbReference>
<dbReference type="InterPro" id="IPR029060">
    <property type="entry name" value="PIN-like_dom_sf"/>
</dbReference>
<evidence type="ECO:0000256" key="2">
    <source>
        <dbReference type="ARBA" id="ARBA00022722"/>
    </source>
</evidence>
<dbReference type="EMBL" id="CP002051">
    <property type="protein sequence ID" value="ADI32017.1"/>
    <property type="molecule type" value="Genomic_DNA"/>
</dbReference>
<dbReference type="RefSeq" id="WP_013143215.1">
    <property type="nucleotide sequence ID" value="NC_014205.1"/>
</dbReference>
<dbReference type="PANTHER" id="PTHR38826">
    <property type="entry name" value="RIBONUCLEASE VAPC13"/>
    <property type="match status" value="1"/>
</dbReference>
<dbReference type="Gene3D" id="3.40.50.1010">
    <property type="entry name" value="5'-nuclease"/>
    <property type="match status" value="1"/>
</dbReference>
<dbReference type="SUPFAM" id="SSF88723">
    <property type="entry name" value="PIN domain-like"/>
    <property type="match status" value="1"/>
</dbReference>
<keyword evidence="1 5" id="KW-1277">Toxin-antitoxin system</keyword>
<dbReference type="eggNOG" id="arCOG00713">
    <property type="taxonomic scope" value="Archaea"/>
</dbReference>
<comment type="cofactor">
    <cofactor evidence="5">
        <name>Mg(2+)</name>
        <dbReference type="ChEBI" id="CHEBI:18420"/>
    </cofactor>
</comment>
<reference evidence="7 8" key="2">
    <citation type="journal article" date="2011" name="Stand. Genomic Sci.">
        <title>Complete genome sequence of Staphylothermus hellenicus P8.</title>
        <authorList>
            <person name="Anderson I."/>
            <person name="Wirth R."/>
            <person name="Lucas S."/>
            <person name="Copeland A."/>
            <person name="Lapidus A."/>
            <person name="Cheng J.F."/>
            <person name="Goodwin L."/>
            <person name="Pitluck S."/>
            <person name="Davenport K."/>
            <person name="Detter J.C."/>
            <person name="Han C."/>
            <person name="Tapia R."/>
            <person name="Land M."/>
            <person name="Hauser L."/>
            <person name="Pati A."/>
            <person name="Mikhailova N."/>
            <person name="Woyke T."/>
            <person name="Klenk H.P."/>
            <person name="Kyrpides N."/>
            <person name="Ivanova N."/>
        </authorList>
    </citation>
    <scope>NUCLEOTIDE SEQUENCE [LARGE SCALE GENOMIC DNA]</scope>
    <source>
        <strain evidence="8">DSM 12710 / JCM 10830 / BK20S6-10-b1 / P8</strain>
    </source>
</reference>
<dbReference type="EC" id="3.1.-.-" evidence="5"/>
<dbReference type="InterPro" id="IPR002716">
    <property type="entry name" value="PIN_dom"/>
</dbReference>
<evidence type="ECO:0000256" key="1">
    <source>
        <dbReference type="ARBA" id="ARBA00022649"/>
    </source>
</evidence>
<keyword evidence="3 5" id="KW-0479">Metal-binding</keyword>
<dbReference type="Proteomes" id="UP000002573">
    <property type="component" value="Chromosome"/>
</dbReference>
<dbReference type="GeneID" id="9234198"/>
<comment type="function">
    <text evidence="5">Toxic component of a toxin-antitoxin (TA) system. An RNase.</text>
</comment>
<keyword evidence="5" id="KW-0460">Magnesium</keyword>
<dbReference type="Pfam" id="PF01850">
    <property type="entry name" value="PIN"/>
    <property type="match status" value="1"/>
</dbReference>
<proteinExistence type="inferred from homology"/>
<dbReference type="HOGENOM" id="CLU_160447_0_0_2"/>
<dbReference type="AlphaFoldDB" id="D7D8C1"/>
<dbReference type="InterPro" id="IPR022907">
    <property type="entry name" value="VapC_family"/>
</dbReference>
<dbReference type="InterPro" id="IPR052106">
    <property type="entry name" value="PINc/VapC_TA"/>
</dbReference>
<evidence type="ECO:0000313" key="7">
    <source>
        <dbReference type="EMBL" id="ADI32017.1"/>
    </source>
</evidence>
<evidence type="ECO:0000256" key="5">
    <source>
        <dbReference type="HAMAP-Rule" id="MF_00265"/>
    </source>
</evidence>
<protein>
    <recommendedName>
        <fullName evidence="5">Ribonuclease VapC</fullName>
        <shortName evidence="5">RNase VapC</shortName>
        <ecNumber evidence="5">3.1.-.-</ecNumber>
    </recommendedName>
    <alternativeName>
        <fullName evidence="5">Putative toxin VapC</fullName>
    </alternativeName>
</protein>
<keyword evidence="2 5" id="KW-0540">Nuclease</keyword>
<keyword evidence="8" id="KW-1185">Reference proteome</keyword>
<evidence type="ECO:0000259" key="6">
    <source>
        <dbReference type="Pfam" id="PF01850"/>
    </source>
</evidence>
<gene>
    <name evidence="5" type="primary">vapC</name>
    <name evidence="7" type="ordered locus">Shell_0909</name>
</gene>
<name>D7D8C1_STAHD</name>
<comment type="similarity">
    <text evidence="5">Belongs to the PINc/VapC protein family.</text>
</comment>
<dbReference type="CDD" id="cd09854">
    <property type="entry name" value="PIN_VapC-like"/>
    <property type="match status" value="1"/>
</dbReference>
<sequence>MVEKKYVDVNIFVYWLAKHPEYGEKAREWIRRIEHSRRGEYITSALTLYELAVILSGLTGKNLREERLVKTIIDAVTKLPSLEVVALKWEDHVRALELMQKHSLDYEDSLHLATALRSKATKIISNNKDFDKTPIKRIF</sequence>
<keyword evidence="4 5" id="KW-0378">Hydrolase</keyword>
<accession>D7D8C1</accession>
<dbReference type="KEGG" id="shc:Shell_0909"/>